<dbReference type="PROSITE" id="PS00297">
    <property type="entry name" value="HSP70_1"/>
    <property type="match status" value="1"/>
</dbReference>
<dbReference type="InterPro" id="IPR013126">
    <property type="entry name" value="Hsp_70_fam"/>
</dbReference>
<gene>
    <name evidence="3" type="ORF">METZ01_LOCUS231478</name>
</gene>
<dbReference type="Gene3D" id="3.30.420.40">
    <property type="match status" value="1"/>
</dbReference>
<evidence type="ECO:0000256" key="2">
    <source>
        <dbReference type="ARBA" id="ARBA00022840"/>
    </source>
</evidence>
<sequence length="153" mass="16756">MSKIIGIDLGTTYSAIASLNDLGTPEVLEDPIQNKKTIPSVVFLKGNNNVEVGENAKRMLSTNPDLTVSEVKKRMHEEVIWSTKEGKWIEKDTGKTKVTEGEFTPAQLSSFILKKVSSIAGETKKVVVTVPALFENLARTRTEQAVKLAGLEL</sequence>
<dbReference type="AlphaFoldDB" id="A0A382GUT6"/>
<feature type="non-terminal residue" evidence="3">
    <location>
        <position position="153"/>
    </location>
</feature>
<dbReference type="EMBL" id="UINC01057458">
    <property type="protein sequence ID" value="SVB78624.1"/>
    <property type="molecule type" value="Genomic_DNA"/>
</dbReference>
<protein>
    <recommendedName>
        <fullName evidence="4">Molecular chaperone DnaK</fullName>
    </recommendedName>
</protein>
<dbReference type="PANTHER" id="PTHR45639">
    <property type="entry name" value="HSC70CB, ISOFORM G-RELATED"/>
    <property type="match status" value="1"/>
</dbReference>
<dbReference type="GO" id="GO:0005524">
    <property type="term" value="F:ATP binding"/>
    <property type="evidence" value="ECO:0007669"/>
    <property type="project" value="UniProtKB-KW"/>
</dbReference>
<proteinExistence type="predicted"/>
<dbReference type="InterPro" id="IPR018181">
    <property type="entry name" value="Heat_shock_70_CS"/>
</dbReference>
<dbReference type="GO" id="GO:0034663">
    <property type="term" value="C:endoplasmic reticulum chaperone complex"/>
    <property type="evidence" value="ECO:0007669"/>
    <property type="project" value="TreeGrafter"/>
</dbReference>
<dbReference type="SUPFAM" id="SSF53067">
    <property type="entry name" value="Actin-like ATPase domain"/>
    <property type="match status" value="1"/>
</dbReference>
<reference evidence="3" key="1">
    <citation type="submission" date="2018-05" db="EMBL/GenBank/DDBJ databases">
        <authorList>
            <person name="Lanie J.A."/>
            <person name="Ng W.-L."/>
            <person name="Kazmierczak K.M."/>
            <person name="Andrzejewski T.M."/>
            <person name="Davidsen T.M."/>
            <person name="Wayne K.J."/>
            <person name="Tettelin H."/>
            <person name="Glass J.I."/>
            <person name="Rusch D."/>
            <person name="Podicherti R."/>
            <person name="Tsui H.-C.T."/>
            <person name="Winkler M.E."/>
        </authorList>
    </citation>
    <scope>NUCLEOTIDE SEQUENCE</scope>
</reference>
<keyword evidence="2" id="KW-0067">ATP-binding</keyword>
<dbReference type="GO" id="GO:0030968">
    <property type="term" value="P:endoplasmic reticulum unfolded protein response"/>
    <property type="evidence" value="ECO:0007669"/>
    <property type="project" value="TreeGrafter"/>
</dbReference>
<evidence type="ECO:0008006" key="4">
    <source>
        <dbReference type="Google" id="ProtNLM"/>
    </source>
</evidence>
<evidence type="ECO:0000313" key="3">
    <source>
        <dbReference type="EMBL" id="SVB78624.1"/>
    </source>
</evidence>
<dbReference type="InterPro" id="IPR043129">
    <property type="entry name" value="ATPase_NBD"/>
</dbReference>
<dbReference type="PRINTS" id="PR00301">
    <property type="entry name" value="HEATSHOCK70"/>
</dbReference>
<dbReference type="GO" id="GO:0140662">
    <property type="term" value="F:ATP-dependent protein folding chaperone"/>
    <property type="evidence" value="ECO:0007669"/>
    <property type="project" value="InterPro"/>
</dbReference>
<organism evidence="3">
    <name type="scientific">marine metagenome</name>
    <dbReference type="NCBI Taxonomy" id="408172"/>
    <lineage>
        <taxon>unclassified sequences</taxon>
        <taxon>metagenomes</taxon>
        <taxon>ecological metagenomes</taxon>
    </lineage>
</organism>
<evidence type="ECO:0000256" key="1">
    <source>
        <dbReference type="ARBA" id="ARBA00022741"/>
    </source>
</evidence>
<keyword evidence="1" id="KW-0547">Nucleotide-binding</keyword>
<dbReference type="PANTHER" id="PTHR45639:SF34">
    <property type="entry name" value="CHAPERONE PROTEIN DNAK"/>
    <property type="match status" value="1"/>
</dbReference>
<accession>A0A382GUT6</accession>
<name>A0A382GUT6_9ZZZZ</name>
<dbReference type="Pfam" id="PF00012">
    <property type="entry name" value="HSP70"/>
    <property type="match status" value="1"/>
</dbReference>